<dbReference type="Ensembl" id="ENSECRT00000031272.1">
    <property type="protein sequence ID" value="ENSECRP00000030629.1"/>
    <property type="gene ID" value="ENSECRG00000020783.1"/>
</dbReference>
<keyword evidence="3" id="KW-1185">Reference proteome</keyword>
<dbReference type="GO" id="GO:0004842">
    <property type="term" value="F:ubiquitin-protein transferase activity"/>
    <property type="evidence" value="ECO:0007669"/>
    <property type="project" value="InterPro"/>
</dbReference>
<reference evidence="2" key="2">
    <citation type="submission" date="2025-08" db="UniProtKB">
        <authorList>
            <consortium name="Ensembl"/>
        </authorList>
    </citation>
    <scope>IDENTIFICATION</scope>
</reference>
<organism evidence="2 3">
    <name type="scientific">Erpetoichthys calabaricus</name>
    <name type="common">Rope fish</name>
    <name type="synonym">Calamoichthys calabaricus</name>
    <dbReference type="NCBI Taxonomy" id="27687"/>
    <lineage>
        <taxon>Eukaryota</taxon>
        <taxon>Metazoa</taxon>
        <taxon>Chordata</taxon>
        <taxon>Craniata</taxon>
        <taxon>Vertebrata</taxon>
        <taxon>Euteleostomi</taxon>
        <taxon>Actinopterygii</taxon>
        <taxon>Polypteriformes</taxon>
        <taxon>Polypteridae</taxon>
        <taxon>Erpetoichthys</taxon>
    </lineage>
</organism>
<evidence type="ECO:0000313" key="3">
    <source>
        <dbReference type="Proteomes" id="UP000694620"/>
    </source>
</evidence>
<dbReference type="InterPro" id="IPR041170">
    <property type="entry name" value="Znf-RING_14"/>
</dbReference>
<name>A0A8C4XGM8_ERPCA</name>
<dbReference type="GO" id="GO:0005829">
    <property type="term" value="C:cytosol"/>
    <property type="evidence" value="ECO:0007669"/>
    <property type="project" value="InterPro"/>
</dbReference>
<protein>
    <recommendedName>
        <fullName evidence="1">RING/Ubox-like zinc-binding domain-containing protein</fullName>
    </recommendedName>
</protein>
<reference evidence="2" key="3">
    <citation type="submission" date="2025-09" db="UniProtKB">
        <authorList>
            <consortium name="Ensembl"/>
        </authorList>
    </citation>
    <scope>IDENTIFICATION</scope>
</reference>
<proteinExistence type="predicted"/>
<dbReference type="GeneTree" id="ENSGT00390000011034"/>
<dbReference type="PRINTS" id="PR01475">
    <property type="entry name" value="PARKIN"/>
</dbReference>
<feature type="domain" description="RING/Ubox-like zinc-binding" evidence="1">
    <location>
        <begin position="30"/>
        <end position="93"/>
    </location>
</feature>
<evidence type="ECO:0000259" key="1">
    <source>
        <dbReference type="Pfam" id="PF17978"/>
    </source>
</evidence>
<dbReference type="CDD" id="cd16627">
    <property type="entry name" value="RING-HC_RBR_parkin"/>
    <property type="match status" value="1"/>
</dbReference>
<dbReference type="InterPro" id="IPR003977">
    <property type="entry name" value="Parkin"/>
</dbReference>
<dbReference type="InterPro" id="IPR047535">
    <property type="entry name" value="RING-HC_RBR_parkin"/>
</dbReference>
<evidence type="ECO:0000313" key="2">
    <source>
        <dbReference type="Ensembl" id="ENSECRP00000030629.1"/>
    </source>
</evidence>
<accession>A0A8C4XGM8</accession>
<dbReference type="AlphaFoldDB" id="A0A8C4XGM8"/>
<reference evidence="2" key="1">
    <citation type="submission" date="2021-06" db="EMBL/GenBank/DDBJ databases">
        <authorList>
            <consortium name="Wellcome Sanger Institute Data Sharing"/>
        </authorList>
    </citation>
    <scope>NUCLEOTIDE SEQUENCE [LARGE SCALE GENOMIC DNA]</scope>
</reference>
<dbReference type="Pfam" id="PF17978">
    <property type="entry name" value="zf-RING_14"/>
    <property type="match status" value="1"/>
</dbReference>
<dbReference type="GO" id="GO:0005739">
    <property type="term" value="C:mitochondrion"/>
    <property type="evidence" value="ECO:0007669"/>
    <property type="project" value="InterPro"/>
</dbReference>
<sequence>QLLTVSLQEFYFKCGAHSTSDQDSSAALNLITPNHRNIPCIACRDTLSPVLVFQCSDQHVICLDCFHVYCVTKLNDRQFVYDPQIGYSLPCAGKSVPLTNMAIFLHLSKVRHH</sequence>
<dbReference type="Proteomes" id="UP000694620">
    <property type="component" value="Chromosome 15"/>
</dbReference>